<dbReference type="InterPro" id="IPR018060">
    <property type="entry name" value="HTH_AraC"/>
</dbReference>
<dbReference type="SMART" id="SM00342">
    <property type="entry name" value="HTH_ARAC"/>
    <property type="match status" value="1"/>
</dbReference>
<evidence type="ECO:0000259" key="6">
    <source>
        <dbReference type="PROSITE" id="PS01124"/>
    </source>
</evidence>
<evidence type="ECO:0000256" key="4">
    <source>
        <dbReference type="ARBA" id="ARBA00023159"/>
    </source>
</evidence>
<keyword evidence="3" id="KW-0238">DNA-binding</keyword>
<name>A0A8J3DZA5_9HYPH</name>
<sequence>MKDLAKRHLAFHETPRPMAGMEIDYPSGSTTGMHDHPRAQLLYAIQGVMEVRSETGTWVVPPSRALWLRAGERHNVQMSGHVKIRTLFIDEEIAPLSRSCVIAISPLLRELILAAMSIPLDYDPVDRDGCVMRLILHEVRAMDVLPLHLPMPSEARAHNLCRDLLADPADTASAEVWARRAGIASKTMQRLFLRETGMSFAQWRQQARLLRALQRIAKGDRIIDVALDSGYASQSAFTAMFRRHFGMPPTGFYAVRDVTETAQA</sequence>
<protein>
    <submittedName>
        <fullName evidence="7">Transcriptional regulator</fullName>
    </submittedName>
</protein>
<feature type="domain" description="HTH araC/xylS-type" evidence="6">
    <location>
        <begin position="158"/>
        <end position="255"/>
    </location>
</feature>
<gene>
    <name evidence="7" type="ORF">GCM10016234_38880</name>
</gene>
<dbReference type="PANTHER" id="PTHR11019">
    <property type="entry name" value="HTH-TYPE TRANSCRIPTIONAL REGULATOR NIMR"/>
    <property type="match status" value="1"/>
</dbReference>
<keyword evidence="1" id="KW-0678">Repressor</keyword>
<dbReference type="InterPro" id="IPR011051">
    <property type="entry name" value="RmlC_Cupin_sf"/>
</dbReference>
<dbReference type="GO" id="GO:0043565">
    <property type="term" value="F:sequence-specific DNA binding"/>
    <property type="evidence" value="ECO:0007669"/>
    <property type="project" value="InterPro"/>
</dbReference>
<dbReference type="PRINTS" id="PR00032">
    <property type="entry name" value="HTHARAC"/>
</dbReference>
<comment type="caution">
    <text evidence="7">The sequence shown here is derived from an EMBL/GenBank/DDBJ whole genome shotgun (WGS) entry which is preliminary data.</text>
</comment>
<dbReference type="InterPro" id="IPR014710">
    <property type="entry name" value="RmlC-like_jellyroll"/>
</dbReference>
<keyword evidence="4" id="KW-0010">Activator</keyword>
<dbReference type="AlphaFoldDB" id="A0A8J3DZA5"/>
<dbReference type="PROSITE" id="PS01124">
    <property type="entry name" value="HTH_ARAC_FAMILY_2"/>
    <property type="match status" value="1"/>
</dbReference>
<dbReference type="GO" id="GO:0003700">
    <property type="term" value="F:DNA-binding transcription factor activity"/>
    <property type="evidence" value="ECO:0007669"/>
    <property type="project" value="InterPro"/>
</dbReference>
<evidence type="ECO:0000256" key="5">
    <source>
        <dbReference type="ARBA" id="ARBA00023163"/>
    </source>
</evidence>
<dbReference type="Pfam" id="PF02311">
    <property type="entry name" value="AraC_binding"/>
    <property type="match status" value="1"/>
</dbReference>
<keyword evidence="8" id="KW-1185">Reference proteome</keyword>
<evidence type="ECO:0000256" key="2">
    <source>
        <dbReference type="ARBA" id="ARBA00023015"/>
    </source>
</evidence>
<dbReference type="SUPFAM" id="SSF51182">
    <property type="entry name" value="RmlC-like cupins"/>
    <property type="match status" value="1"/>
</dbReference>
<dbReference type="InterPro" id="IPR003313">
    <property type="entry name" value="AraC-bd"/>
</dbReference>
<dbReference type="InterPro" id="IPR009057">
    <property type="entry name" value="Homeodomain-like_sf"/>
</dbReference>
<proteinExistence type="predicted"/>
<reference evidence="7" key="2">
    <citation type="submission" date="2020-09" db="EMBL/GenBank/DDBJ databases">
        <authorList>
            <person name="Sun Q."/>
            <person name="Kim S."/>
        </authorList>
    </citation>
    <scope>NUCLEOTIDE SEQUENCE</scope>
    <source>
        <strain evidence="7">KCTC 42249</strain>
    </source>
</reference>
<evidence type="ECO:0000256" key="3">
    <source>
        <dbReference type="ARBA" id="ARBA00023125"/>
    </source>
</evidence>
<accession>A0A8J3DZA5</accession>
<evidence type="ECO:0000313" key="7">
    <source>
        <dbReference type="EMBL" id="GHD23571.1"/>
    </source>
</evidence>
<keyword evidence="2" id="KW-0805">Transcription regulation</keyword>
<dbReference type="Gene3D" id="1.10.10.60">
    <property type="entry name" value="Homeodomain-like"/>
    <property type="match status" value="1"/>
</dbReference>
<keyword evidence="5" id="KW-0804">Transcription</keyword>
<dbReference type="InterPro" id="IPR020449">
    <property type="entry name" value="Tscrpt_reg_AraC-type_HTH"/>
</dbReference>
<dbReference type="InterPro" id="IPR018062">
    <property type="entry name" value="HTH_AraC-typ_CS"/>
</dbReference>
<dbReference type="Gene3D" id="2.60.120.10">
    <property type="entry name" value="Jelly Rolls"/>
    <property type="match status" value="1"/>
</dbReference>
<dbReference type="SUPFAM" id="SSF46689">
    <property type="entry name" value="Homeodomain-like"/>
    <property type="match status" value="1"/>
</dbReference>
<dbReference type="PANTHER" id="PTHR11019:SF159">
    <property type="entry name" value="TRANSCRIPTIONAL REGULATOR-RELATED"/>
    <property type="match status" value="1"/>
</dbReference>
<dbReference type="Proteomes" id="UP000630142">
    <property type="component" value="Unassembled WGS sequence"/>
</dbReference>
<reference evidence="7" key="1">
    <citation type="journal article" date="2014" name="Int. J. Syst. Evol. Microbiol.">
        <title>Complete genome sequence of Corynebacterium casei LMG S-19264T (=DSM 44701T), isolated from a smear-ripened cheese.</title>
        <authorList>
            <consortium name="US DOE Joint Genome Institute (JGI-PGF)"/>
            <person name="Walter F."/>
            <person name="Albersmeier A."/>
            <person name="Kalinowski J."/>
            <person name="Ruckert C."/>
        </authorList>
    </citation>
    <scope>NUCLEOTIDE SEQUENCE</scope>
    <source>
        <strain evidence="7">KCTC 42249</strain>
    </source>
</reference>
<dbReference type="Pfam" id="PF12833">
    <property type="entry name" value="HTH_18"/>
    <property type="match status" value="1"/>
</dbReference>
<dbReference type="RefSeq" id="WP_189507281.1">
    <property type="nucleotide sequence ID" value="NZ_BMZQ01000006.1"/>
</dbReference>
<evidence type="ECO:0000256" key="1">
    <source>
        <dbReference type="ARBA" id="ARBA00022491"/>
    </source>
</evidence>
<dbReference type="EMBL" id="BMZQ01000006">
    <property type="protein sequence ID" value="GHD23571.1"/>
    <property type="molecule type" value="Genomic_DNA"/>
</dbReference>
<organism evidence="7 8">
    <name type="scientific">Tianweitania populi</name>
    <dbReference type="NCBI Taxonomy" id="1607949"/>
    <lineage>
        <taxon>Bacteria</taxon>
        <taxon>Pseudomonadati</taxon>
        <taxon>Pseudomonadota</taxon>
        <taxon>Alphaproteobacteria</taxon>
        <taxon>Hyphomicrobiales</taxon>
        <taxon>Phyllobacteriaceae</taxon>
        <taxon>Tianweitania</taxon>
    </lineage>
</organism>
<dbReference type="CDD" id="cd06124">
    <property type="entry name" value="cupin_NimR-like_N"/>
    <property type="match status" value="1"/>
</dbReference>
<dbReference type="PROSITE" id="PS00041">
    <property type="entry name" value="HTH_ARAC_FAMILY_1"/>
    <property type="match status" value="1"/>
</dbReference>
<evidence type="ECO:0000313" key="8">
    <source>
        <dbReference type="Proteomes" id="UP000630142"/>
    </source>
</evidence>
<dbReference type="FunFam" id="1.10.10.60:FF:000132">
    <property type="entry name" value="AraC family transcriptional regulator"/>
    <property type="match status" value="1"/>
</dbReference>